<dbReference type="EMBL" id="MU853374">
    <property type="protein sequence ID" value="KAK4107390.1"/>
    <property type="molecule type" value="Genomic_DNA"/>
</dbReference>
<sequence length="308" mass="33842">MGFMALQNILVVGATGQQGGAVVRALLELPKSAASPHILALTRSAQSEKAKALAESHKRVIELVEGDSSNPAPIFDSRPKGSIDGLFVVTVPGTKVSEEQQAIPLIDAAVEHGVKHIVFTSVDRGGDEKSWHNPTDVGHFIAKHNVELHLRDKAQKEQGKFTWTILRPTAFLDNLNPGMMCSMMAAMWAASLRPETKLQLVSVRDIGIFAAKAFADPVRWSGRAIGLAGDALTLDEAKQKFTKVTGQSLPQSFTVMARLMMWAMKDVGAMFAWFEREGYGVDIEATRKEVPMQDFETWLREESKWTKA</sequence>
<name>A0AAN6QFR4_9PEZI</name>
<dbReference type="InterPro" id="IPR051164">
    <property type="entry name" value="NmrA-like_oxidored"/>
</dbReference>
<dbReference type="AlphaFoldDB" id="A0AAN6QFR4"/>
<organism evidence="4 5">
    <name type="scientific">Canariomyces notabilis</name>
    <dbReference type="NCBI Taxonomy" id="2074819"/>
    <lineage>
        <taxon>Eukaryota</taxon>
        <taxon>Fungi</taxon>
        <taxon>Dikarya</taxon>
        <taxon>Ascomycota</taxon>
        <taxon>Pezizomycotina</taxon>
        <taxon>Sordariomycetes</taxon>
        <taxon>Sordariomycetidae</taxon>
        <taxon>Sordariales</taxon>
        <taxon>Chaetomiaceae</taxon>
        <taxon>Canariomyces</taxon>
    </lineage>
</organism>
<dbReference type="Pfam" id="PF05368">
    <property type="entry name" value="NmrA"/>
    <property type="match status" value="1"/>
</dbReference>
<reference evidence="4" key="1">
    <citation type="journal article" date="2023" name="Mol. Phylogenet. Evol.">
        <title>Genome-scale phylogeny and comparative genomics of the fungal order Sordariales.</title>
        <authorList>
            <person name="Hensen N."/>
            <person name="Bonometti L."/>
            <person name="Westerberg I."/>
            <person name="Brannstrom I.O."/>
            <person name="Guillou S."/>
            <person name="Cros-Aarteil S."/>
            <person name="Calhoun S."/>
            <person name="Haridas S."/>
            <person name="Kuo A."/>
            <person name="Mondo S."/>
            <person name="Pangilinan J."/>
            <person name="Riley R."/>
            <person name="LaButti K."/>
            <person name="Andreopoulos B."/>
            <person name="Lipzen A."/>
            <person name="Chen C."/>
            <person name="Yan M."/>
            <person name="Daum C."/>
            <person name="Ng V."/>
            <person name="Clum A."/>
            <person name="Steindorff A."/>
            <person name="Ohm R.A."/>
            <person name="Martin F."/>
            <person name="Silar P."/>
            <person name="Natvig D.O."/>
            <person name="Lalanne C."/>
            <person name="Gautier V."/>
            <person name="Ament-Velasquez S.L."/>
            <person name="Kruys A."/>
            <person name="Hutchinson M.I."/>
            <person name="Powell A.J."/>
            <person name="Barry K."/>
            <person name="Miller A.N."/>
            <person name="Grigoriev I.V."/>
            <person name="Debuchy R."/>
            <person name="Gladieux P."/>
            <person name="Hiltunen Thoren M."/>
            <person name="Johannesson H."/>
        </authorList>
    </citation>
    <scope>NUCLEOTIDE SEQUENCE</scope>
    <source>
        <strain evidence="4">CBS 508.74</strain>
    </source>
</reference>
<comment type="similarity">
    <text evidence="1">Belongs to the NmrA-type oxidoreductase family.</text>
</comment>
<evidence type="ECO:0000256" key="1">
    <source>
        <dbReference type="ARBA" id="ARBA00006328"/>
    </source>
</evidence>
<dbReference type="Gene3D" id="3.90.25.10">
    <property type="entry name" value="UDP-galactose 4-epimerase, domain 1"/>
    <property type="match status" value="1"/>
</dbReference>
<dbReference type="PANTHER" id="PTHR42748">
    <property type="entry name" value="NITROGEN METABOLITE REPRESSION PROTEIN NMRA FAMILY MEMBER"/>
    <property type="match status" value="1"/>
</dbReference>
<keyword evidence="2" id="KW-0521">NADP</keyword>
<feature type="domain" description="NmrA-like" evidence="3">
    <location>
        <begin position="7"/>
        <end position="288"/>
    </location>
</feature>
<evidence type="ECO:0000256" key="2">
    <source>
        <dbReference type="ARBA" id="ARBA00022857"/>
    </source>
</evidence>
<proteinExistence type="inferred from homology"/>
<dbReference type="Gene3D" id="3.40.50.720">
    <property type="entry name" value="NAD(P)-binding Rossmann-like Domain"/>
    <property type="match status" value="1"/>
</dbReference>
<gene>
    <name evidence="4" type="ORF">N656DRAFT_785288</name>
</gene>
<keyword evidence="5" id="KW-1185">Reference proteome</keyword>
<dbReference type="GO" id="GO:0005634">
    <property type="term" value="C:nucleus"/>
    <property type="evidence" value="ECO:0007669"/>
    <property type="project" value="TreeGrafter"/>
</dbReference>
<dbReference type="PANTHER" id="PTHR42748:SF7">
    <property type="entry name" value="NMRA LIKE REDOX SENSOR 1-RELATED"/>
    <property type="match status" value="1"/>
</dbReference>
<dbReference type="Proteomes" id="UP001302812">
    <property type="component" value="Unassembled WGS sequence"/>
</dbReference>
<accession>A0AAN6QFR4</accession>
<dbReference type="RefSeq" id="XP_064664960.1">
    <property type="nucleotide sequence ID" value="XM_064816346.1"/>
</dbReference>
<evidence type="ECO:0000313" key="5">
    <source>
        <dbReference type="Proteomes" id="UP001302812"/>
    </source>
</evidence>
<evidence type="ECO:0000259" key="3">
    <source>
        <dbReference type="Pfam" id="PF05368"/>
    </source>
</evidence>
<evidence type="ECO:0000313" key="4">
    <source>
        <dbReference type="EMBL" id="KAK4107390.1"/>
    </source>
</evidence>
<dbReference type="InterPro" id="IPR036291">
    <property type="entry name" value="NAD(P)-bd_dom_sf"/>
</dbReference>
<dbReference type="SUPFAM" id="SSF51735">
    <property type="entry name" value="NAD(P)-binding Rossmann-fold domains"/>
    <property type="match status" value="1"/>
</dbReference>
<reference evidence="4" key="2">
    <citation type="submission" date="2023-05" db="EMBL/GenBank/DDBJ databases">
        <authorList>
            <consortium name="Lawrence Berkeley National Laboratory"/>
            <person name="Steindorff A."/>
            <person name="Hensen N."/>
            <person name="Bonometti L."/>
            <person name="Westerberg I."/>
            <person name="Brannstrom I.O."/>
            <person name="Guillou S."/>
            <person name="Cros-Aarteil S."/>
            <person name="Calhoun S."/>
            <person name="Haridas S."/>
            <person name="Kuo A."/>
            <person name="Mondo S."/>
            <person name="Pangilinan J."/>
            <person name="Riley R."/>
            <person name="Labutti K."/>
            <person name="Andreopoulos B."/>
            <person name="Lipzen A."/>
            <person name="Chen C."/>
            <person name="Yanf M."/>
            <person name="Daum C."/>
            <person name="Ng V."/>
            <person name="Clum A."/>
            <person name="Ohm R."/>
            <person name="Martin F."/>
            <person name="Silar P."/>
            <person name="Natvig D."/>
            <person name="Lalanne C."/>
            <person name="Gautier V."/>
            <person name="Ament-Velasquez S.L."/>
            <person name="Kruys A."/>
            <person name="Hutchinson M.I."/>
            <person name="Powell A.J."/>
            <person name="Barry K."/>
            <person name="Miller A.N."/>
            <person name="Grigoriev I.V."/>
            <person name="Debuchy R."/>
            <person name="Gladieux P."/>
            <person name="Thoren M.H."/>
            <person name="Johannesson H."/>
        </authorList>
    </citation>
    <scope>NUCLEOTIDE SEQUENCE</scope>
    <source>
        <strain evidence="4">CBS 508.74</strain>
    </source>
</reference>
<comment type="caution">
    <text evidence="4">The sequence shown here is derived from an EMBL/GenBank/DDBJ whole genome shotgun (WGS) entry which is preliminary data.</text>
</comment>
<dbReference type="InterPro" id="IPR008030">
    <property type="entry name" value="NmrA-like"/>
</dbReference>
<protein>
    <submittedName>
        <fullName evidence="4">NAD(P)-binding protein</fullName>
    </submittedName>
</protein>
<dbReference type="GeneID" id="89940471"/>